<accession>A0ABS1TUF2</accession>
<dbReference type="Gene3D" id="3.40.50.720">
    <property type="entry name" value="NAD(P)-binding Rossmann-like Domain"/>
    <property type="match status" value="1"/>
</dbReference>
<sequence length="248" mass="26306">MKLAGKTAIVTGAGQNIGKAVAFRLAKEGAAVVVADINLGNAELVARELNEAGFKAMPQYVNVAVKEEVDEMVNKSVEHFGRIDILVNVAGILGPSVPFKEIAESDWDKVIAVNLKGTYLCCQAVVGGMMEQGYGRIVNISSVSAKEGNPRLAPYVSAKAGVIALTKSIGKEIAKTGVTVNCVTPTMIEGEMVNNMTEEYFQSLLAKIPMGRLGKPEEVANVVNFLVSDEAAYVTAQCYDLSGGRSVY</sequence>
<dbReference type="NCBIfam" id="NF009466">
    <property type="entry name" value="PRK12826.1-2"/>
    <property type="match status" value="1"/>
</dbReference>
<dbReference type="PANTHER" id="PTHR42879:SF2">
    <property type="entry name" value="3-OXOACYL-[ACYL-CARRIER-PROTEIN] REDUCTASE FABG"/>
    <property type="match status" value="1"/>
</dbReference>
<dbReference type="InterPro" id="IPR020904">
    <property type="entry name" value="Sc_DH/Rdtase_CS"/>
</dbReference>
<protein>
    <submittedName>
        <fullName evidence="2">SDR family oxidoreductase</fullName>
    </submittedName>
</protein>
<keyword evidence="3" id="KW-1185">Reference proteome</keyword>
<dbReference type="InterPro" id="IPR002347">
    <property type="entry name" value="SDR_fam"/>
</dbReference>
<dbReference type="PANTHER" id="PTHR42879">
    <property type="entry name" value="3-OXOACYL-(ACYL-CARRIER-PROTEIN) REDUCTASE"/>
    <property type="match status" value="1"/>
</dbReference>
<dbReference type="PRINTS" id="PR00081">
    <property type="entry name" value="GDHRDH"/>
</dbReference>
<dbReference type="Pfam" id="PF13561">
    <property type="entry name" value="adh_short_C2"/>
    <property type="match status" value="1"/>
</dbReference>
<comment type="similarity">
    <text evidence="1">Belongs to the short-chain dehydrogenases/reductases (SDR) family.</text>
</comment>
<dbReference type="Proteomes" id="UP000623967">
    <property type="component" value="Unassembled WGS sequence"/>
</dbReference>
<organism evidence="2 3">
    <name type="scientific">Neobacillus paridis</name>
    <dbReference type="NCBI Taxonomy" id="2803862"/>
    <lineage>
        <taxon>Bacteria</taxon>
        <taxon>Bacillati</taxon>
        <taxon>Bacillota</taxon>
        <taxon>Bacilli</taxon>
        <taxon>Bacillales</taxon>
        <taxon>Bacillaceae</taxon>
        <taxon>Neobacillus</taxon>
    </lineage>
</organism>
<evidence type="ECO:0000313" key="3">
    <source>
        <dbReference type="Proteomes" id="UP000623967"/>
    </source>
</evidence>
<dbReference type="EMBL" id="JAESWB010000371">
    <property type="protein sequence ID" value="MBL4954936.1"/>
    <property type="molecule type" value="Genomic_DNA"/>
</dbReference>
<gene>
    <name evidence="2" type="ORF">JK635_22515</name>
</gene>
<dbReference type="InterPro" id="IPR036291">
    <property type="entry name" value="NAD(P)-bd_dom_sf"/>
</dbReference>
<proteinExistence type="inferred from homology"/>
<dbReference type="SUPFAM" id="SSF51735">
    <property type="entry name" value="NAD(P)-binding Rossmann-fold domains"/>
    <property type="match status" value="1"/>
</dbReference>
<dbReference type="PROSITE" id="PS00061">
    <property type="entry name" value="ADH_SHORT"/>
    <property type="match status" value="1"/>
</dbReference>
<dbReference type="NCBIfam" id="NF005559">
    <property type="entry name" value="PRK07231.1"/>
    <property type="match status" value="1"/>
</dbReference>
<reference evidence="2 3" key="1">
    <citation type="submission" date="2021-01" db="EMBL/GenBank/DDBJ databases">
        <title>Genome public.</title>
        <authorList>
            <person name="Liu C."/>
            <person name="Sun Q."/>
        </authorList>
    </citation>
    <scope>NUCLEOTIDE SEQUENCE [LARGE SCALE GENOMIC DNA]</scope>
    <source>
        <strain evidence="2 3">YIM B02564</strain>
    </source>
</reference>
<dbReference type="PRINTS" id="PR00080">
    <property type="entry name" value="SDRFAMILY"/>
</dbReference>
<evidence type="ECO:0000313" key="2">
    <source>
        <dbReference type="EMBL" id="MBL4954936.1"/>
    </source>
</evidence>
<dbReference type="InterPro" id="IPR050259">
    <property type="entry name" value="SDR"/>
</dbReference>
<name>A0ABS1TUF2_9BACI</name>
<evidence type="ECO:0000256" key="1">
    <source>
        <dbReference type="ARBA" id="ARBA00006484"/>
    </source>
</evidence>
<comment type="caution">
    <text evidence="2">The sequence shown here is derived from an EMBL/GenBank/DDBJ whole genome shotgun (WGS) entry which is preliminary data.</text>
</comment>